<evidence type="ECO:0000313" key="2">
    <source>
        <dbReference type="Proteomes" id="UP000029647"/>
    </source>
</evidence>
<dbReference type="Proteomes" id="UP000029647">
    <property type="component" value="Unassembled WGS sequence"/>
</dbReference>
<comment type="caution">
    <text evidence="1">The sequence shown here is derived from an EMBL/GenBank/DDBJ whole genome shotgun (WGS) entry which is preliminary data.</text>
</comment>
<sequence>MPSLENCFTPFKTDISGISIPEKFTFPIFYEPHELSLIATRELQEYLEQPQNWQHNFWNEKTGAGEAAGKMFGVLVVQNEKGELGYLSAFSGQIDGTMDIHLCTSCLC</sequence>
<keyword evidence="1" id="KW-0456">Lyase</keyword>
<dbReference type="EC" id="4.2.1.70" evidence="1"/>
<accession>A0A090WHX8</accession>
<reference evidence="1 2" key="1">
    <citation type="journal article" date="2014" name="Genome Announc.">
        <title>Draft Genome Sequences of Marine Flavobacterium Nonlabens Strains NR17, NR24, NR27, NR32, NR33, and Ara13.</title>
        <authorList>
            <person name="Nakanishi M."/>
            <person name="Meirelles P."/>
            <person name="Suzuki R."/>
            <person name="Takatani N."/>
            <person name="Mino S."/>
            <person name="Suda W."/>
            <person name="Oshima K."/>
            <person name="Hattori M."/>
            <person name="Ohkuma M."/>
            <person name="Hosokawa M."/>
            <person name="Miyashita K."/>
            <person name="Thompson F.L."/>
            <person name="Niwa A."/>
            <person name="Sawabe T."/>
            <person name="Sawabe T."/>
        </authorList>
    </citation>
    <scope>NUCLEOTIDE SEQUENCE [LARGE SCALE GENOMIC DNA]</scope>
    <source>
        <strain evidence="2">JCM19275</strain>
    </source>
</reference>
<evidence type="ECO:0000313" key="1">
    <source>
        <dbReference type="EMBL" id="GAL76566.1"/>
    </source>
</evidence>
<protein>
    <submittedName>
        <fullName evidence="1">Ribosomal large subunit pseudouridine synthase A</fullName>
        <ecNumber evidence="1">4.2.1.70</ecNumber>
    </submittedName>
</protein>
<dbReference type="EMBL" id="BBNT01000012">
    <property type="protein sequence ID" value="GAL76566.1"/>
    <property type="molecule type" value="Genomic_DNA"/>
</dbReference>
<name>A0A090WHX8_NONUL</name>
<gene>
    <name evidence="1" type="ORF">JCM19275_1310</name>
</gene>
<dbReference type="AlphaFoldDB" id="A0A090WHX8"/>
<proteinExistence type="predicted"/>
<organism evidence="1 2">
    <name type="scientific">Nonlabens ulvanivorans</name>
    <name type="common">Persicivirga ulvanivorans</name>
    <dbReference type="NCBI Taxonomy" id="906888"/>
    <lineage>
        <taxon>Bacteria</taxon>
        <taxon>Pseudomonadati</taxon>
        <taxon>Bacteroidota</taxon>
        <taxon>Flavobacteriia</taxon>
        <taxon>Flavobacteriales</taxon>
        <taxon>Flavobacteriaceae</taxon>
        <taxon>Nonlabens</taxon>
    </lineage>
</organism>
<dbReference type="GO" id="GO:0004730">
    <property type="term" value="F:pseudouridylate synthase activity"/>
    <property type="evidence" value="ECO:0007669"/>
    <property type="project" value="UniProtKB-EC"/>
</dbReference>